<dbReference type="InterPro" id="IPR036597">
    <property type="entry name" value="Fido-like_dom_sf"/>
</dbReference>
<reference evidence="2" key="1">
    <citation type="submission" date="2017-02" db="EMBL/GenBank/DDBJ databases">
        <authorList>
            <person name="Furmanczyk E.M."/>
        </authorList>
    </citation>
    <scope>NUCLEOTIDE SEQUENCE [LARGE SCALE GENOMIC DNA]</scope>
    <source>
        <strain evidence="2">AP3_22</strain>
    </source>
</reference>
<proteinExistence type="predicted"/>
<dbReference type="Proteomes" id="UP000237440">
    <property type="component" value="Unassembled WGS sequence"/>
</dbReference>
<dbReference type="AlphaFoldDB" id="A0A2S3VUW9"/>
<protein>
    <submittedName>
        <fullName evidence="1">Uncharacterized protein</fullName>
    </submittedName>
</protein>
<gene>
    <name evidence="1" type="ORF">B0D71_02640</name>
</gene>
<accession>A0A2S3VUW9</accession>
<name>A0A2S3VUW9_9PSED</name>
<keyword evidence="2" id="KW-1185">Reference proteome</keyword>
<evidence type="ECO:0000313" key="1">
    <source>
        <dbReference type="EMBL" id="POF43734.1"/>
    </source>
</evidence>
<dbReference type="EMBL" id="MUJK01000001">
    <property type="protein sequence ID" value="POF43734.1"/>
    <property type="molecule type" value="Genomic_DNA"/>
</dbReference>
<organism evidence="1 2">
    <name type="scientific">Pseudomonas laurylsulfativorans</name>
    <dbReference type="NCBI Taxonomy" id="1943631"/>
    <lineage>
        <taxon>Bacteria</taxon>
        <taxon>Pseudomonadati</taxon>
        <taxon>Pseudomonadota</taxon>
        <taxon>Gammaproteobacteria</taxon>
        <taxon>Pseudomonadales</taxon>
        <taxon>Pseudomonadaceae</taxon>
        <taxon>Pseudomonas</taxon>
    </lineage>
</organism>
<comment type="caution">
    <text evidence="1">The sequence shown here is derived from an EMBL/GenBank/DDBJ whole genome shotgun (WGS) entry which is preliminary data.</text>
</comment>
<dbReference type="Gene3D" id="1.10.3290.10">
    <property type="entry name" value="Fido-like domain"/>
    <property type="match status" value="1"/>
</dbReference>
<sequence length="148" mass="16478">MLIDSDAHFSKIIDGYHTEPEVLKSAPDSANQQFTLMRVPELRRRIVAALAHHLHLLQTQAFPDGKGAVARVIMHRYLDQLGLHPHLWSLARGLARRHAEHHALAPTNSTRVSEPTGGAQPSVKSTLSFVEFMLEVCLGEVDQPLLQI</sequence>
<evidence type="ECO:0000313" key="2">
    <source>
        <dbReference type="Proteomes" id="UP000237440"/>
    </source>
</evidence>